<dbReference type="STRING" id="1552123.EP57_05990"/>
<dbReference type="eggNOG" id="COG2919">
    <property type="taxonomic scope" value="Bacteria"/>
</dbReference>
<dbReference type="Proteomes" id="UP000532866">
    <property type="component" value="Unassembled WGS sequence"/>
</dbReference>
<evidence type="ECO:0000313" key="19">
    <source>
        <dbReference type="EMBL" id="MBC2371753.1"/>
    </source>
</evidence>
<evidence type="ECO:0000313" key="29">
    <source>
        <dbReference type="Proteomes" id="UP000546244"/>
    </source>
</evidence>
<keyword evidence="2" id="KW-0131">Cell cycle</keyword>
<dbReference type="OrthoDB" id="2991180at2"/>
<dbReference type="Proteomes" id="UP000529446">
    <property type="component" value="Unassembled WGS sequence"/>
</dbReference>
<organism evidence="2 20">
    <name type="scientific">Listeria booriae</name>
    <dbReference type="NCBI Taxonomy" id="1552123"/>
    <lineage>
        <taxon>Bacteria</taxon>
        <taxon>Bacillati</taxon>
        <taxon>Bacillota</taxon>
        <taxon>Bacilli</taxon>
        <taxon>Bacillales</taxon>
        <taxon>Listeriaceae</taxon>
        <taxon>Listeria</taxon>
    </lineage>
</organism>
<evidence type="ECO:0000313" key="37">
    <source>
        <dbReference type="Proteomes" id="UP000586951"/>
    </source>
</evidence>
<keyword evidence="2" id="KW-0132">Cell division</keyword>
<feature type="transmembrane region" description="Helical" evidence="1">
    <location>
        <begin position="33"/>
        <end position="55"/>
    </location>
</feature>
<evidence type="ECO:0000313" key="7">
    <source>
        <dbReference type="EMBL" id="MBC1779453.1"/>
    </source>
</evidence>
<proteinExistence type="predicted"/>
<gene>
    <name evidence="2" type="ORF">EP57_05990</name>
    <name evidence="4" type="ORF">HB759_13795</name>
    <name evidence="3" type="ORF">HB811_09905</name>
    <name evidence="5" type="ORF">HB902_07605</name>
    <name evidence="6" type="ORF">HB907_15330</name>
    <name evidence="19" type="ORF">HBP98_06965</name>
    <name evidence="7" type="ORF">HCA46_11430</name>
    <name evidence="8" type="ORF">HCA52_12925</name>
    <name evidence="9" type="ORF">HCA55_08505</name>
    <name evidence="10" type="ORF">HCA78_03620</name>
    <name evidence="11" type="ORF">HCB06_16495</name>
    <name evidence="15" type="ORF">HCB25_16115</name>
    <name evidence="12" type="ORF">HCB26_14955</name>
    <name evidence="13" type="ORF">HCB27_17340</name>
    <name evidence="14" type="ORF">HCB35_07105</name>
    <name evidence="16" type="ORF">HCB69_15165</name>
    <name evidence="17" type="ORF">HCC36_16755</name>
    <name evidence="18" type="ORF">HCJ81_06895</name>
</gene>
<evidence type="ECO:0000313" key="26">
    <source>
        <dbReference type="Proteomes" id="UP000541955"/>
    </source>
</evidence>
<dbReference type="GO" id="GO:0051301">
    <property type="term" value="P:cell division"/>
    <property type="evidence" value="ECO:0007669"/>
    <property type="project" value="UniProtKB-KW"/>
</dbReference>
<dbReference type="EMBL" id="JAAROL010000005">
    <property type="protein sequence ID" value="MBC1333019.1"/>
    <property type="molecule type" value="Genomic_DNA"/>
</dbReference>
<dbReference type="EMBL" id="JAARZA010000003">
    <property type="protein sequence ID" value="MBC2240238.1"/>
    <property type="molecule type" value="Genomic_DNA"/>
</dbReference>
<evidence type="ECO:0000313" key="20">
    <source>
        <dbReference type="Proteomes" id="UP000029844"/>
    </source>
</evidence>
<evidence type="ECO:0000313" key="32">
    <source>
        <dbReference type="Proteomes" id="UP000548082"/>
    </source>
</evidence>
<dbReference type="EMBL" id="JAARRU010000006">
    <property type="protein sequence ID" value="MBC1566778.1"/>
    <property type="molecule type" value="Genomic_DNA"/>
</dbReference>
<evidence type="ECO:0000313" key="12">
    <source>
        <dbReference type="EMBL" id="MBC2167873.1"/>
    </source>
</evidence>
<evidence type="ECO:0000313" key="9">
    <source>
        <dbReference type="EMBL" id="MBC1796766.1"/>
    </source>
</evidence>
<dbReference type="Proteomes" id="UP000546806">
    <property type="component" value="Unassembled WGS sequence"/>
</dbReference>
<dbReference type="Pfam" id="PF04977">
    <property type="entry name" value="DivIC"/>
    <property type="match status" value="1"/>
</dbReference>
<dbReference type="EMBL" id="JAARZT010000048">
    <property type="protein sequence ID" value="MBC2294861.1"/>
    <property type="molecule type" value="Genomic_DNA"/>
</dbReference>
<dbReference type="EMBL" id="JAARYH010000008">
    <property type="protein sequence ID" value="MBC2167873.1"/>
    <property type="molecule type" value="Genomic_DNA"/>
</dbReference>
<dbReference type="EMBL" id="JAARYD010000014">
    <property type="protein sequence ID" value="MBC2178396.1"/>
    <property type="molecule type" value="Genomic_DNA"/>
</dbReference>
<dbReference type="GeneID" id="58716936"/>
<evidence type="ECO:0000313" key="24">
    <source>
        <dbReference type="Proteomes" id="UP000539064"/>
    </source>
</evidence>
<evidence type="ECO:0000313" key="5">
    <source>
        <dbReference type="EMBL" id="MBC1561936.1"/>
    </source>
</evidence>
<dbReference type="Proteomes" id="UP000519573">
    <property type="component" value="Unassembled WGS sequence"/>
</dbReference>
<reference evidence="2 20" key="1">
    <citation type="submission" date="2014-05" db="EMBL/GenBank/DDBJ databases">
        <title>Novel Listeriaceae from food processing environments.</title>
        <authorList>
            <person name="den Bakker H.C."/>
        </authorList>
    </citation>
    <scope>NUCLEOTIDE SEQUENCE [LARGE SCALE GENOMIC DNA]</scope>
    <source>
        <strain evidence="2 20">FSL A5-0281</strain>
    </source>
</reference>
<evidence type="ECO:0000313" key="4">
    <source>
        <dbReference type="EMBL" id="MBC1333019.1"/>
    </source>
</evidence>
<dbReference type="AlphaFoldDB" id="A0A099WB71"/>
<dbReference type="Proteomes" id="UP000547643">
    <property type="component" value="Unassembled WGS sequence"/>
</dbReference>
<evidence type="ECO:0000313" key="17">
    <source>
        <dbReference type="EMBL" id="MBC2294861.1"/>
    </source>
</evidence>
<dbReference type="EMBL" id="JAARYY010000013">
    <property type="protein sequence ID" value="MBC2245590.1"/>
    <property type="molecule type" value="Genomic_DNA"/>
</dbReference>
<dbReference type="Proteomes" id="UP000548082">
    <property type="component" value="Unassembled WGS sequence"/>
</dbReference>
<dbReference type="EMBL" id="JAARRW010000002">
    <property type="protein sequence ID" value="MBC1561936.1"/>
    <property type="molecule type" value="Genomic_DNA"/>
</dbReference>
<evidence type="ECO:0000313" key="13">
    <source>
        <dbReference type="EMBL" id="MBC2178396.1"/>
    </source>
</evidence>
<comment type="caution">
    <text evidence="2">The sequence shown here is derived from an EMBL/GenBank/DDBJ whole genome shotgun (WGS) entry which is preliminary data.</text>
</comment>
<dbReference type="Proteomes" id="UP000541955">
    <property type="component" value="Unassembled WGS sequence"/>
</dbReference>
<dbReference type="EMBL" id="JAARWW010000001">
    <property type="protein sequence ID" value="MBC2002846.1"/>
    <property type="molecule type" value="Genomic_DNA"/>
</dbReference>
<dbReference type="Proteomes" id="UP000586951">
    <property type="component" value="Unassembled WGS sequence"/>
</dbReference>
<evidence type="ECO:0000313" key="28">
    <source>
        <dbReference type="Proteomes" id="UP000543379"/>
    </source>
</evidence>
<dbReference type="Proteomes" id="UP000550367">
    <property type="component" value="Unassembled WGS sequence"/>
</dbReference>
<evidence type="ECO:0000313" key="21">
    <source>
        <dbReference type="Proteomes" id="UP000519573"/>
    </source>
</evidence>
<dbReference type="EMBL" id="JAARUV010000003">
    <property type="protein sequence ID" value="MBC1779453.1"/>
    <property type="molecule type" value="Genomic_DNA"/>
</dbReference>
<evidence type="ECO:0000313" key="36">
    <source>
        <dbReference type="Proteomes" id="UP000585696"/>
    </source>
</evidence>
<dbReference type="EMBL" id="JAAROV010000002">
    <property type="protein sequence ID" value="MBC1317092.1"/>
    <property type="molecule type" value="Genomic_DNA"/>
</dbReference>
<evidence type="ECO:0000313" key="16">
    <source>
        <dbReference type="EMBL" id="MBC2285712.1"/>
    </source>
</evidence>
<dbReference type="Proteomes" id="UP000543005">
    <property type="component" value="Unassembled WGS sequence"/>
</dbReference>
<dbReference type="EMBL" id="JAARMV010000001">
    <property type="protein sequence ID" value="MBC2371753.1"/>
    <property type="molecule type" value="Genomic_DNA"/>
</dbReference>
<keyword evidence="1" id="KW-0812">Transmembrane</keyword>
<name>A0A099WB71_9LIST</name>
<evidence type="ECO:0000313" key="18">
    <source>
        <dbReference type="EMBL" id="MBC2310610.1"/>
    </source>
</evidence>
<evidence type="ECO:0000313" key="14">
    <source>
        <dbReference type="EMBL" id="MBC2240238.1"/>
    </source>
</evidence>
<evidence type="ECO:0000313" key="34">
    <source>
        <dbReference type="Proteomes" id="UP000553016"/>
    </source>
</evidence>
<dbReference type="EMBL" id="JAARXI010000012">
    <property type="protein sequence ID" value="MBC2118234.1"/>
    <property type="molecule type" value="Genomic_DNA"/>
</dbReference>
<protein>
    <submittedName>
        <fullName evidence="2">Cell division protein DIVIC</fullName>
    </submittedName>
    <submittedName>
        <fullName evidence="3">Septum formation initiator family protein</fullName>
    </submittedName>
</protein>
<evidence type="ECO:0000313" key="35">
    <source>
        <dbReference type="Proteomes" id="UP000565628"/>
    </source>
</evidence>
<evidence type="ECO:0000313" key="30">
    <source>
        <dbReference type="Proteomes" id="UP000546806"/>
    </source>
</evidence>
<dbReference type="Proteomes" id="UP000539064">
    <property type="component" value="Unassembled WGS sequence"/>
</dbReference>
<dbReference type="EMBL" id="JAASWV010000007">
    <property type="protein sequence ID" value="MBC2310610.1"/>
    <property type="molecule type" value="Genomic_DNA"/>
</dbReference>
<keyword evidence="1" id="KW-0472">Membrane</keyword>
<evidence type="ECO:0000313" key="22">
    <source>
        <dbReference type="Proteomes" id="UP000529446"/>
    </source>
</evidence>
<dbReference type="PANTHER" id="PTHR40027">
    <property type="entry name" value="CELL DIVISION PROTEIN DIVIC"/>
    <property type="match status" value="1"/>
</dbReference>
<evidence type="ECO:0000256" key="1">
    <source>
        <dbReference type="SAM" id="Phobius"/>
    </source>
</evidence>
<dbReference type="PANTHER" id="PTHR40027:SF1">
    <property type="entry name" value="CELL DIVISION PROTEIN DIVIC"/>
    <property type="match status" value="1"/>
</dbReference>
<evidence type="ECO:0000313" key="33">
    <source>
        <dbReference type="Proteomes" id="UP000550367"/>
    </source>
</evidence>
<evidence type="ECO:0000313" key="15">
    <source>
        <dbReference type="EMBL" id="MBC2245590.1"/>
    </source>
</evidence>
<dbReference type="Proteomes" id="UP000565628">
    <property type="component" value="Unassembled WGS sequence"/>
</dbReference>
<dbReference type="Proteomes" id="UP000546244">
    <property type="component" value="Unassembled WGS sequence"/>
</dbReference>
<accession>A0A099WB71</accession>
<reference evidence="21 22" key="2">
    <citation type="submission" date="2020-03" db="EMBL/GenBank/DDBJ databases">
        <title>Soil Listeria distribution.</title>
        <authorList>
            <person name="Liao J."/>
            <person name="Wiedmann M."/>
        </authorList>
    </citation>
    <scope>NUCLEOTIDE SEQUENCE [LARGE SCALE GENOMIC DNA]</scope>
    <source>
        <strain evidence="18 35">FSL L7-0039</strain>
        <strain evidence="17 27">FSL L7-0051</strain>
        <strain evidence="16 36">FSL L7-0054</strain>
        <strain evidence="14 34">FSL L7-0149</strain>
        <strain evidence="15 33">FSL L7-0153</strain>
        <strain evidence="12 21">FSL L7-0245</strain>
        <strain evidence="13 25">FSL L7-0259</strain>
        <strain evidence="11 22">FSL L7-0360</strain>
        <strain evidence="10 30">FSL L7-0435</strain>
        <strain evidence="8 24">FSL L7-0978</strain>
        <strain evidence="9 32">FSL L7-0990</strain>
        <strain evidence="7 31">FSL L7-1017</strain>
        <strain evidence="5 26">FSL L7-1387</strain>
        <strain evidence="6 37">FSL L7-1427</strain>
        <strain evidence="3 28">FSL L7-1816</strain>
        <strain evidence="4 23">FSL L7-1833</strain>
        <strain evidence="19 29">FSL L7-1850</strain>
    </source>
</reference>
<evidence type="ECO:0000313" key="23">
    <source>
        <dbReference type="Proteomes" id="UP000532866"/>
    </source>
</evidence>
<dbReference type="RefSeq" id="WP_036084986.1">
    <property type="nucleotide sequence ID" value="NZ_CBCSHQ010000001.1"/>
</dbReference>
<dbReference type="Proteomes" id="UP000543379">
    <property type="component" value="Unassembled WGS sequence"/>
</dbReference>
<evidence type="ECO:0000313" key="10">
    <source>
        <dbReference type="EMBL" id="MBC2002846.1"/>
    </source>
</evidence>
<dbReference type="EMBL" id="JAARZS010000055">
    <property type="protein sequence ID" value="MBC2285712.1"/>
    <property type="molecule type" value="Genomic_DNA"/>
</dbReference>
<evidence type="ECO:0000313" key="11">
    <source>
        <dbReference type="EMBL" id="MBC2118234.1"/>
    </source>
</evidence>
<dbReference type="Proteomes" id="UP000585696">
    <property type="component" value="Unassembled WGS sequence"/>
</dbReference>
<dbReference type="EMBL" id="JNFA01000011">
    <property type="protein sequence ID" value="KGL43004.1"/>
    <property type="molecule type" value="Genomic_DNA"/>
</dbReference>
<dbReference type="EMBL" id="JAARVD010000004">
    <property type="protein sequence ID" value="MBC1796766.1"/>
    <property type="molecule type" value="Genomic_DNA"/>
</dbReference>
<evidence type="ECO:0000313" key="31">
    <source>
        <dbReference type="Proteomes" id="UP000547643"/>
    </source>
</evidence>
<evidence type="ECO:0000313" key="6">
    <source>
        <dbReference type="EMBL" id="MBC1566778.1"/>
    </source>
</evidence>
<dbReference type="Proteomes" id="UP000541735">
    <property type="component" value="Unassembled WGS sequence"/>
</dbReference>
<sequence>MKKEQRNVTRINNRYVQNETVMKKQRSRRRVALFRRLLIIAAAIVVVTGGLVYVYSQQVSLLHAKENEKVELDKKSLAVAKEQKELKSTINKLHDDDYIAKLARSEYFLSEKGEIIFNIPDDNEKKKESSN</sequence>
<dbReference type="EMBL" id="JAARVG010000012">
    <property type="protein sequence ID" value="MBC1794330.1"/>
    <property type="molecule type" value="Genomic_DNA"/>
</dbReference>
<evidence type="ECO:0000313" key="8">
    <source>
        <dbReference type="EMBL" id="MBC1794330.1"/>
    </source>
</evidence>
<evidence type="ECO:0000313" key="3">
    <source>
        <dbReference type="EMBL" id="MBC1317092.1"/>
    </source>
</evidence>
<dbReference type="Proteomes" id="UP000553016">
    <property type="component" value="Unassembled WGS sequence"/>
</dbReference>
<evidence type="ECO:0000313" key="25">
    <source>
        <dbReference type="Proteomes" id="UP000541735"/>
    </source>
</evidence>
<evidence type="ECO:0000313" key="2">
    <source>
        <dbReference type="EMBL" id="KGL43004.1"/>
    </source>
</evidence>
<keyword evidence="1" id="KW-1133">Transmembrane helix</keyword>
<dbReference type="InterPro" id="IPR039076">
    <property type="entry name" value="DivIC"/>
</dbReference>
<keyword evidence="20" id="KW-1185">Reference proteome</keyword>
<dbReference type="InterPro" id="IPR007060">
    <property type="entry name" value="FtsL/DivIC"/>
</dbReference>
<dbReference type="Proteomes" id="UP000029844">
    <property type="component" value="Unassembled WGS sequence"/>
</dbReference>
<evidence type="ECO:0000313" key="27">
    <source>
        <dbReference type="Proteomes" id="UP000543005"/>
    </source>
</evidence>